<accession>A0A5B7J177</accession>
<dbReference type="Proteomes" id="UP000324222">
    <property type="component" value="Unassembled WGS sequence"/>
</dbReference>
<organism evidence="1 2">
    <name type="scientific">Portunus trituberculatus</name>
    <name type="common">Swimming crab</name>
    <name type="synonym">Neptunus trituberculatus</name>
    <dbReference type="NCBI Taxonomy" id="210409"/>
    <lineage>
        <taxon>Eukaryota</taxon>
        <taxon>Metazoa</taxon>
        <taxon>Ecdysozoa</taxon>
        <taxon>Arthropoda</taxon>
        <taxon>Crustacea</taxon>
        <taxon>Multicrustacea</taxon>
        <taxon>Malacostraca</taxon>
        <taxon>Eumalacostraca</taxon>
        <taxon>Eucarida</taxon>
        <taxon>Decapoda</taxon>
        <taxon>Pleocyemata</taxon>
        <taxon>Brachyura</taxon>
        <taxon>Eubrachyura</taxon>
        <taxon>Portunoidea</taxon>
        <taxon>Portunidae</taxon>
        <taxon>Portuninae</taxon>
        <taxon>Portunus</taxon>
    </lineage>
</organism>
<gene>
    <name evidence="1" type="ORF">E2C01_082568</name>
</gene>
<reference evidence="1 2" key="1">
    <citation type="submission" date="2019-05" db="EMBL/GenBank/DDBJ databases">
        <title>Another draft genome of Portunus trituberculatus and its Hox gene families provides insights of decapod evolution.</title>
        <authorList>
            <person name="Jeong J.-H."/>
            <person name="Song I."/>
            <person name="Kim S."/>
            <person name="Choi T."/>
            <person name="Kim D."/>
            <person name="Ryu S."/>
            <person name="Kim W."/>
        </authorList>
    </citation>
    <scope>NUCLEOTIDE SEQUENCE [LARGE SCALE GENOMIC DNA]</scope>
    <source>
        <tissue evidence="1">Muscle</tissue>
    </source>
</reference>
<dbReference type="EMBL" id="VSRR010075279">
    <property type="protein sequence ID" value="MPC87696.1"/>
    <property type="molecule type" value="Genomic_DNA"/>
</dbReference>
<comment type="caution">
    <text evidence="1">The sequence shown here is derived from an EMBL/GenBank/DDBJ whole genome shotgun (WGS) entry which is preliminary data.</text>
</comment>
<dbReference type="AlphaFoldDB" id="A0A5B7J177"/>
<sequence length="60" mass="6492">MAARSNPSPLSGAERNEIWLLRGVLMLLGPEPRDDWVGGVHQGSGPPLQGCQPRHLILLP</sequence>
<proteinExistence type="predicted"/>
<protein>
    <submittedName>
        <fullName evidence="1">Uncharacterized protein</fullName>
    </submittedName>
</protein>
<evidence type="ECO:0000313" key="1">
    <source>
        <dbReference type="EMBL" id="MPC87696.1"/>
    </source>
</evidence>
<evidence type="ECO:0000313" key="2">
    <source>
        <dbReference type="Proteomes" id="UP000324222"/>
    </source>
</evidence>
<name>A0A5B7J177_PORTR</name>
<keyword evidence="2" id="KW-1185">Reference proteome</keyword>